<accession>A0AB39W9L3</accession>
<evidence type="ECO:0000256" key="3">
    <source>
        <dbReference type="PROSITE-ProRule" id="PRU00209"/>
    </source>
</evidence>
<dbReference type="SUPFAM" id="SSF50249">
    <property type="entry name" value="Nucleic acid-binding proteins"/>
    <property type="match status" value="1"/>
</dbReference>
<protein>
    <submittedName>
        <fullName evidence="5">tRNA-binding protein</fullName>
    </submittedName>
</protein>
<dbReference type="AlphaFoldDB" id="A0AB39W9L3"/>
<dbReference type="Pfam" id="PF01588">
    <property type="entry name" value="tRNA_bind"/>
    <property type="match status" value="1"/>
</dbReference>
<evidence type="ECO:0000313" key="5">
    <source>
        <dbReference type="EMBL" id="XDU98255.1"/>
    </source>
</evidence>
<organism evidence="5">
    <name type="scientific">Flavobacterium sp. WC2416</name>
    <dbReference type="NCBI Taxonomy" id="3234141"/>
    <lineage>
        <taxon>Bacteria</taxon>
        <taxon>Pseudomonadati</taxon>
        <taxon>Bacteroidota</taxon>
        <taxon>Flavobacteriia</taxon>
        <taxon>Flavobacteriales</taxon>
        <taxon>Flavobacteriaceae</taxon>
        <taxon>Flavobacterium</taxon>
    </lineage>
</organism>
<dbReference type="NCBIfam" id="NF007495">
    <property type="entry name" value="PRK10089.1-4"/>
    <property type="match status" value="1"/>
</dbReference>
<dbReference type="PANTHER" id="PTHR11586">
    <property type="entry name" value="TRNA-AMINOACYLATION COFACTOR ARC1 FAMILY MEMBER"/>
    <property type="match status" value="1"/>
</dbReference>
<dbReference type="RefSeq" id="WP_369765492.1">
    <property type="nucleotide sequence ID" value="NZ_CP165626.1"/>
</dbReference>
<dbReference type="FunFam" id="2.40.50.140:FF:000165">
    <property type="entry name" value="Chaperone CsaA"/>
    <property type="match status" value="1"/>
</dbReference>
<reference evidence="5" key="1">
    <citation type="submission" date="2024-07" db="EMBL/GenBank/DDBJ databases">
        <authorList>
            <person name="Biller S.J."/>
        </authorList>
    </citation>
    <scope>NUCLEOTIDE SEQUENCE</scope>
    <source>
        <strain evidence="5">WC2416</strain>
    </source>
</reference>
<dbReference type="PROSITE" id="PS50886">
    <property type="entry name" value="TRBD"/>
    <property type="match status" value="1"/>
</dbReference>
<dbReference type="InterPro" id="IPR012340">
    <property type="entry name" value="NA-bd_OB-fold"/>
</dbReference>
<evidence type="ECO:0000256" key="2">
    <source>
        <dbReference type="ARBA" id="ARBA00022884"/>
    </source>
</evidence>
<name>A0AB39W9L3_9FLAO</name>
<dbReference type="EMBL" id="CP165626">
    <property type="protein sequence ID" value="XDU98255.1"/>
    <property type="molecule type" value="Genomic_DNA"/>
</dbReference>
<evidence type="ECO:0000256" key="1">
    <source>
        <dbReference type="ARBA" id="ARBA00022555"/>
    </source>
</evidence>
<dbReference type="NCBIfam" id="TIGR02222">
    <property type="entry name" value="chap_CsaA"/>
    <property type="match status" value="1"/>
</dbReference>
<feature type="domain" description="TRNA-binding" evidence="4">
    <location>
        <begin position="9"/>
        <end position="113"/>
    </location>
</feature>
<dbReference type="NCBIfam" id="NF007494">
    <property type="entry name" value="PRK10089.1-3"/>
    <property type="match status" value="1"/>
</dbReference>
<dbReference type="PANTHER" id="PTHR11586:SF37">
    <property type="entry name" value="TRNA-BINDING DOMAIN-CONTAINING PROTEIN"/>
    <property type="match status" value="1"/>
</dbReference>
<sequence>MENNLSWQEFEKTEMRVGTILAVNDFPEARKPAYQLTIDFGEIIGIRKTSAQITKRYSKDDLLHRQIVAVVNFPKKQIGKFMSECLVLGAVGAEGDVILLAPDFKIDNGLRIG</sequence>
<keyword evidence="2 3" id="KW-0694">RNA-binding</keyword>
<dbReference type="GO" id="GO:0000049">
    <property type="term" value="F:tRNA binding"/>
    <property type="evidence" value="ECO:0007669"/>
    <property type="project" value="UniProtKB-UniRule"/>
</dbReference>
<evidence type="ECO:0000259" key="4">
    <source>
        <dbReference type="PROSITE" id="PS50886"/>
    </source>
</evidence>
<proteinExistence type="predicted"/>
<dbReference type="InterPro" id="IPR051270">
    <property type="entry name" value="Tyrosine-tRNA_ligase_regulator"/>
</dbReference>
<dbReference type="Gene3D" id="2.40.50.140">
    <property type="entry name" value="Nucleic acid-binding proteins"/>
    <property type="match status" value="1"/>
</dbReference>
<dbReference type="InterPro" id="IPR002547">
    <property type="entry name" value="tRNA-bd_dom"/>
</dbReference>
<dbReference type="InterPro" id="IPR008231">
    <property type="entry name" value="CsaA"/>
</dbReference>
<gene>
    <name evidence="5" type="ORF">AB3G39_13860</name>
</gene>
<dbReference type="CDD" id="cd02798">
    <property type="entry name" value="tRNA_bind_CsaA"/>
    <property type="match status" value="1"/>
</dbReference>
<keyword evidence="1 3" id="KW-0820">tRNA-binding</keyword>